<evidence type="ECO:0000313" key="12">
    <source>
        <dbReference type="Proteomes" id="UP000198287"/>
    </source>
</evidence>
<accession>A0A226D161</accession>
<sequence>MAHIWVWLQIGVILYLGVVQAANKKYVDQRVEIEVLYEPPDCKYRSKEKDFLTTEYIGKFLNGEKFDSTYDRKTPMTYIMGNGDVIKGCEIGTMKMCKGEKRYIVIPPDLAYGSEPYGQIPANSTLTFEITLTDVQDDPFSHMFG</sequence>
<dbReference type="STRING" id="158441.A0A226D161"/>
<feature type="domain" description="PPIase FKBP-type" evidence="10">
    <location>
        <begin position="49"/>
        <end position="136"/>
    </location>
</feature>
<evidence type="ECO:0000313" key="11">
    <source>
        <dbReference type="EMBL" id="OXA38790.1"/>
    </source>
</evidence>
<dbReference type="InterPro" id="IPR046357">
    <property type="entry name" value="PPIase_dom_sf"/>
</dbReference>
<keyword evidence="12" id="KW-1185">Reference proteome</keyword>
<evidence type="ECO:0000256" key="3">
    <source>
        <dbReference type="ARBA" id="ARBA00022729"/>
    </source>
</evidence>
<keyword evidence="6" id="KW-0325">Glycoprotein</keyword>
<protein>
    <recommendedName>
        <fullName evidence="2 8">peptidylprolyl isomerase</fullName>
        <ecNumber evidence="2 8">5.2.1.8</ecNumber>
    </recommendedName>
</protein>
<dbReference type="GO" id="GO:0003755">
    <property type="term" value="F:peptidyl-prolyl cis-trans isomerase activity"/>
    <property type="evidence" value="ECO:0007669"/>
    <property type="project" value="UniProtKB-KW"/>
</dbReference>
<dbReference type="Pfam" id="PF00254">
    <property type="entry name" value="FKBP_C"/>
    <property type="match status" value="1"/>
</dbReference>
<evidence type="ECO:0000256" key="5">
    <source>
        <dbReference type="ARBA" id="ARBA00023110"/>
    </source>
</evidence>
<proteinExistence type="predicted"/>
<name>A0A226D161_FOLCA</name>
<dbReference type="PANTHER" id="PTHR46222">
    <property type="entry name" value="PEPTIDYL-PROLYL CIS-TRANS ISOMERASE FKBP7/14"/>
    <property type="match status" value="1"/>
</dbReference>
<evidence type="ECO:0000256" key="8">
    <source>
        <dbReference type="PROSITE-ProRule" id="PRU00277"/>
    </source>
</evidence>
<dbReference type="InterPro" id="IPR001179">
    <property type="entry name" value="PPIase_FKBP_dom"/>
</dbReference>
<keyword evidence="3 9" id="KW-0732">Signal</keyword>
<dbReference type="SUPFAM" id="SSF54534">
    <property type="entry name" value="FKBP-like"/>
    <property type="match status" value="1"/>
</dbReference>
<dbReference type="OrthoDB" id="1902587at2759"/>
<evidence type="ECO:0000256" key="2">
    <source>
        <dbReference type="ARBA" id="ARBA00013194"/>
    </source>
</evidence>
<feature type="signal peptide" evidence="9">
    <location>
        <begin position="1"/>
        <end position="21"/>
    </location>
</feature>
<evidence type="ECO:0000256" key="9">
    <source>
        <dbReference type="SAM" id="SignalP"/>
    </source>
</evidence>
<comment type="catalytic activity">
    <reaction evidence="1 8">
        <text>[protein]-peptidylproline (omega=180) = [protein]-peptidylproline (omega=0)</text>
        <dbReference type="Rhea" id="RHEA:16237"/>
        <dbReference type="Rhea" id="RHEA-COMP:10747"/>
        <dbReference type="Rhea" id="RHEA-COMP:10748"/>
        <dbReference type="ChEBI" id="CHEBI:83833"/>
        <dbReference type="ChEBI" id="CHEBI:83834"/>
        <dbReference type="EC" id="5.2.1.8"/>
    </reaction>
</comment>
<keyword evidence="5 8" id="KW-0697">Rotamase</keyword>
<feature type="chain" id="PRO_5012985557" description="peptidylprolyl isomerase" evidence="9">
    <location>
        <begin position="22"/>
        <end position="145"/>
    </location>
</feature>
<comment type="caution">
    <text evidence="11">The sequence shown here is derived from an EMBL/GenBank/DDBJ whole genome shotgun (WGS) entry which is preliminary data.</text>
</comment>
<dbReference type="PANTHER" id="PTHR46222:SF3">
    <property type="entry name" value="PEPTIDYLPROLYL ISOMERASE"/>
    <property type="match status" value="1"/>
</dbReference>
<dbReference type="InterPro" id="IPR052273">
    <property type="entry name" value="PPIase_FKBP"/>
</dbReference>
<evidence type="ECO:0000256" key="6">
    <source>
        <dbReference type="ARBA" id="ARBA00023180"/>
    </source>
</evidence>
<dbReference type="Gene3D" id="3.10.50.40">
    <property type="match status" value="1"/>
</dbReference>
<reference evidence="11 12" key="1">
    <citation type="submission" date="2015-12" db="EMBL/GenBank/DDBJ databases">
        <title>The genome of Folsomia candida.</title>
        <authorList>
            <person name="Faddeeva A."/>
            <person name="Derks M.F."/>
            <person name="Anvar Y."/>
            <person name="Smit S."/>
            <person name="Van Straalen N."/>
            <person name="Roelofs D."/>
        </authorList>
    </citation>
    <scope>NUCLEOTIDE SEQUENCE [LARGE SCALE GENOMIC DNA]</scope>
    <source>
        <strain evidence="11 12">VU population</strain>
        <tissue evidence="11">Whole body</tissue>
    </source>
</reference>
<evidence type="ECO:0000256" key="1">
    <source>
        <dbReference type="ARBA" id="ARBA00000971"/>
    </source>
</evidence>
<evidence type="ECO:0000256" key="7">
    <source>
        <dbReference type="ARBA" id="ARBA00023235"/>
    </source>
</evidence>
<gene>
    <name evidence="11" type="ORF">Fcan01_26501</name>
</gene>
<dbReference type="EMBL" id="LNIX01000043">
    <property type="protein sequence ID" value="OXA38790.1"/>
    <property type="molecule type" value="Genomic_DNA"/>
</dbReference>
<keyword evidence="4" id="KW-0677">Repeat</keyword>
<dbReference type="FunFam" id="3.10.50.40:FF:000006">
    <property type="entry name" value="Peptidyl-prolyl cis-trans isomerase"/>
    <property type="match status" value="1"/>
</dbReference>
<dbReference type="EC" id="5.2.1.8" evidence="2 8"/>
<evidence type="ECO:0000259" key="10">
    <source>
        <dbReference type="PROSITE" id="PS50059"/>
    </source>
</evidence>
<organism evidence="11 12">
    <name type="scientific">Folsomia candida</name>
    <name type="common">Springtail</name>
    <dbReference type="NCBI Taxonomy" id="158441"/>
    <lineage>
        <taxon>Eukaryota</taxon>
        <taxon>Metazoa</taxon>
        <taxon>Ecdysozoa</taxon>
        <taxon>Arthropoda</taxon>
        <taxon>Hexapoda</taxon>
        <taxon>Collembola</taxon>
        <taxon>Entomobryomorpha</taxon>
        <taxon>Isotomoidea</taxon>
        <taxon>Isotomidae</taxon>
        <taxon>Proisotominae</taxon>
        <taxon>Folsomia</taxon>
    </lineage>
</organism>
<keyword evidence="7 8" id="KW-0413">Isomerase</keyword>
<dbReference type="Proteomes" id="UP000198287">
    <property type="component" value="Unassembled WGS sequence"/>
</dbReference>
<dbReference type="AlphaFoldDB" id="A0A226D161"/>
<evidence type="ECO:0000256" key="4">
    <source>
        <dbReference type="ARBA" id="ARBA00022737"/>
    </source>
</evidence>
<dbReference type="PROSITE" id="PS50059">
    <property type="entry name" value="FKBP_PPIASE"/>
    <property type="match status" value="1"/>
</dbReference>